<accession>A0A8J3SH51</accession>
<keyword evidence="2" id="KW-1185">Reference proteome</keyword>
<dbReference type="AlphaFoldDB" id="A0A8J3SH51"/>
<proteinExistence type="predicted"/>
<reference evidence="1 2" key="1">
    <citation type="submission" date="2021-01" db="EMBL/GenBank/DDBJ databases">
        <title>Whole genome shotgun sequence of Planobispora siamensis NBRC 107568.</title>
        <authorList>
            <person name="Komaki H."/>
            <person name="Tamura T."/>
        </authorList>
    </citation>
    <scope>NUCLEOTIDE SEQUENCE [LARGE SCALE GENOMIC DNA]</scope>
    <source>
        <strain evidence="1 2">NBRC 107568</strain>
    </source>
</reference>
<gene>
    <name evidence="1" type="ORF">Psi01_34920</name>
</gene>
<evidence type="ECO:0000313" key="1">
    <source>
        <dbReference type="EMBL" id="GIH92862.1"/>
    </source>
</evidence>
<dbReference type="Proteomes" id="UP000619788">
    <property type="component" value="Unassembled WGS sequence"/>
</dbReference>
<name>A0A8J3SH51_9ACTN</name>
<sequence length="63" mass="7231">MSKRRSRGDGGLHWDERRQRWLADKALTLAQAEAVPMTAENSRMHAYIVVSLLTGARTEELRH</sequence>
<protein>
    <recommendedName>
        <fullName evidence="3">Integrase</fullName>
    </recommendedName>
</protein>
<evidence type="ECO:0000313" key="2">
    <source>
        <dbReference type="Proteomes" id="UP000619788"/>
    </source>
</evidence>
<dbReference type="EMBL" id="BOOJ01000029">
    <property type="protein sequence ID" value="GIH92862.1"/>
    <property type="molecule type" value="Genomic_DNA"/>
</dbReference>
<dbReference type="RefSeq" id="WP_204065055.1">
    <property type="nucleotide sequence ID" value="NZ_BOOJ01000029.1"/>
</dbReference>
<evidence type="ECO:0008006" key="3">
    <source>
        <dbReference type="Google" id="ProtNLM"/>
    </source>
</evidence>
<comment type="caution">
    <text evidence="1">The sequence shown here is derived from an EMBL/GenBank/DDBJ whole genome shotgun (WGS) entry which is preliminary data.</text>
</comment>
<organism evidence="1 2">
    <name type="scientific">Planobispora siamensis</name>
    <dbReference type="NCBI Taxonomy" id="936338"/>
    <lineage>
        <taxon>Bacteria</taxon>
        <taxon>Bacillati</taxon>
        <taxon>Actinomycetota</taxon>
        <taxon>Actinomycetes</taxon>
        <taxon>Streptosporangiales</taxon>
        <taxon>Streptosporangiaceae</taxon>
        <taxon>Planobispora</taxon>
    </lineage>
</organism>